<dbReference type="OrthoDB" id="9771666at2"/>
<dbReference type="InterPro" id="IPR049492">
    <property type="entry name" value="BD-FAE-like_dom"/>
</dbReference>
<feature type="domain" description="BD-FAE-like" evidence="4">
    <location>
        <begin position="96"/>
        <end position="293"/>
    </location>
</feature>
<dbReference type="Gene3D" id="3.40.50.1820">
    <property type="entry name" value="alpha/beta hydrolase"/>
    <property type="match status" value="1"/>
</dbReference>
<dbReference type="STRING" id="430453.SAMN04487962_12820"/>
<dbReference type="AlphaFoldDB" id="A0A1I0HFR1"/>
<evidence type="ECO:0000313" key="5">
    <source>
        <dbReference type="EMBL" id="SET82688.1"/>
    </source>
</evidence>
<evidence type="ECO:0000256" key="1">
    <source>
        <dbReference type="ARBA" id="ARBA00022801"/>
    </source>
</evidence>
<keyword evidence="2" id="KW-0175">Coiled coil</keyword>
<dbReference type="SUPFAM" id="SSF53474">
    <property type="entry name" value="alpha/beta-Hydrolases"/>
    <property type="match status" value="1"/>
</dbReference>
<gene>
    <name evidence="5" type="ORF">SAMN04487962_12820</name>
</gene>
<evidence type="ECO:0000256" key="3">
    <source>
        <dbReference type="SAM" id="SignalP"/>
    </source>
</evidence>
<accession>A0A1I0HFR1</accession>
<sequence>MTRRIVLSVLLALPFAGGLAEARQIPPVSLEISGEATPELLADFRQALRRMEDRLEKSENQVEADRVTGQVDLGQFWRVEQDIDYTVNRTSPRQRLNIIYPFEGEPPYRTIVYFHDGDWQSGNRTAAADAVAYQAIYQGYALVNVGYRLADEALWPGQLHDAKAAIRFLRANGEQYQLDTEHLVAWGRGSGGHIAQMLGATNNNPAAEDPGMGYAEASSAVQGVVSWNGASDITNLPEQTRDAADALTGYLAYMSELALEASPVAQVSEDFPPILLVHDTGNRAVPFEQSARMAIRVNAATGEPRATLRLVVSGEQTAQGLDHPDVMFPSLDFVDALLYPLDGNPHRSSFFPGIQTVDDTGQQ</sequence>
<feature type="signal peptide" evidence="3">
    <location>
        <begin position="1"/>
        <end position="22"/>
    </location>
</feature>
<feature type="coiled-coil region" evidence="2">
    <location>
        <begin position="41"/>
        <end position="68"/>
    </location>
</feature>
<dbReference type="Proteomes" id="UP000198762">
    <property type="component" value="Unassembled WGS sequence"/>
</dbReference>
<dbReference type="InterPro" id="IPR050300">
    <property type="entry name" value="GDXG_lipolytic_enzyme"/>
</dbReference>
<protein>
    <submittedName>
        <fullName evidence="5">Alpha/beta hydrolase fold</fullName>
    </submittedName>
</protein>
<dbReference type="PANTHER" id="PTHR48081:SF13">
    <property type="entry name" value="ALPHA_BETA HYDROLASE"/>
    <property type="match status" value="1"/>
</dbReference>
<evidence type="ECO:0000256" key="2">
    <source>
        <dbReference type="SAM" id="Coils"/>
    </source>
</evidence>
<dbReference type="EMBL" id="FOHZ01000028">
    <property type="protein sequence ID" value="SET82688.1"/>
    <property type="molecule type" value="Genomic_DNA"/>
</dbReference>
<organism evidence="5 6">
    <name type="scientific">Marinobacter segnicrescens</name>
    <dbReference type="NCBI Taxonomy" id="430453"/>
    <lineage>
        <taxon>Bacteria</taxon>
        <taxon>Pseudomonadati</taxon>
        <taxon>Pseudomonadota</taxon>
        <taxon>Gammaproteobacteria</taxon>
        <taxon>Pseudomonadales</taxon>
        <taxon>Marinobacteraceae</taxon>
        <taxon>Marinobacter</taxon>
    </lineage>
</organism>
<dbReference type="InterPro" id="IPR029058">
    <property type="entry name" value="AB_hydrolase_fold"/>
</dbReference>
<name>A0A1I0HFR1_9GAMM</name>
<dbReference type="PANTHER" id="PTHR48081">
    <property type="entry name" value="AB HYDROLASE SUPERFAMILY PROTEIN C4A8.06C"/>
    <property type="match status" value="1"/>
</dbReference>
<feature type="chain" id="PRO_5011675261" evidence="3">
    <location>
        <begin position="23"/>
        <end position="363"/>
    </location>
</feature>
<dbReference type="Pfam" id="PF20434">
    <property type="entry name" value="BD-FAE"/>
    <property type="match status" value="1"/>
</dbReference>
<keyword evidence="6" id="KW-1185">Reference proteome</keyword>
<keyword evidence="3" id="KW-0732">Signal</keyword>
<evidence type="ECO:0000313" key="6">
    <source>
        <dbReference type="Proteomes" id="UP000198762"/>
    </source>
</evidence>
<dbReference type="GO" id="GO:0016787">
    <property type="term" value="F:hydrolase activity"/>
    <property type="evidence" value="ECO:0007669"/>
    <property type="project" value="UniProtKB-KW"/>
</dbReference>
<proteinExistence type="predicted"/>
<dbReference type="RefSeq" id="WP_091854576.1">
    <property type="nucleotide sequence ID" value="NZ_FOHZ01000028.1"/>
</dbReference>
<keyword evidence="1 5" id="KW-0378">Hydrolase</keyword>
<evidence type="ECO:0000259" key="4">
    <source>
        <dbReference type="Pfam" id="PF20434"/>
    </source>
</evidence>
<reference evidence="6" key="1">
    <citation type="submission" date="2016-10" db="EMBL/GenBank/DDBJ databases">
        <authorList>
            <person name="Varghese N."/>
            <person name="Submissions S."/>
        </authorList>
    </citation>
    <scope>NUCLEOTIDE SEQUENCE [LARGE SCALE GENOMIC DNA]</scope>
    <source>
        <strain evidence="6">CGMCC 1.6489</strain>
    </source>
</reference>